<accession>A0A1J5TSG6</accession>
<dbReference type="Pfam" id="PF12833">
    <property type="entry name" value="HTH_18"/>
    <property type="match status" value="1"/>
</dbReference>
<dbReference type="InterPro" id="IPR037923">
    <property type="entry name" value="HTH-like"/>
</dbReference>
<feature type="domain" description="HTH araC/xylS-type" evidence="5">
    <location>
        <begin position="200"/>
        <end position="297"/>
    </location>
</feature>
<sequence>MACESWALRMANRTRGRLPEYFSSQVRTARRFYLNLKPRTGGPLTVVSGGWERCSDDYRIARASFPYFGVEYVAGGAGTLRMGGREHALGRGTAYCYGPGVGHEIANAPGERLAKYFVDFAGKGSLRLLTECGLAPGQVRVVDQAEAVEKAFEDLVRAGLSTGDHAARITALHLEILLVTLSEHGAGTRSGDERARATFVRCRDTIEARFLELESVTAAAAACHVDAAYLCRLFARYSPASPYRFLQRLRMNHAAARLEDGGSLVREVSAGMGMDPFHFSRVFKRVHGLSPQAFLRRRTSG</sequence>
<evidence type="ECO:0000259" key="5">
    <source>
        <dbReference type="PROSITE" id="PS01124"/>
    </source>
</evidence>
<keyword evidence="1" id="KW-0805">Transcription regulation</keyword>
<evidence type="ECO:0000256" key="3">
    <source>
        <dbReference type="ARBA" id="ARBA00023159"/>
    </source>
</evidence>
<dbReference type="GO" id="GO:0043565">
    <property type="term" value="F:sequence-specific DNA binding"/>
    <property type="evidence" value="ECO:0007669"/>
    <property type="project" value="InterPro"/>
</dbReference>
<dbReference type="SUPFAM" id="SSF46689">
    <property type="entry name" value="Homeodomain-like"/>
    <property type="match status" value="1"/>
</dbReference>
<dbReference type="InterPro" id="IPR018060">
    <property type="entry name" value="HTH_AraC"/>
</dbReference>
<evidence type="ECO:0000256" key="2">
    <source>
        <dbReference type="ARBA" id="ARBA00023125"/>
    </source>
</evidence>
<dbReference type="InterPro" id="IPR003313">
    <property type="entry name" value="AraC-bd"/>
</dbReference>
<evidence type="ECO:0000256" key="1">
    <source>
        <dbReference type="ARBA" id="ARBA00023015"/>
    </source>
</evidence>
<gene>
    <name evidence="6" type="ORF">GALL_40840</name>
</gene>
<name>A0A1J5TSG6_9ZZZZ</name>
<proteinExistence type="predicted"/>
<evidence type="ECO:0000256" key="4">
    <source>
        <dbReference type="ARBA" id="ARBA00023163"/>
    </source>
</evidence>
<dbReference type="Pfam" id="PF02311">
    <property type="entry name" value="AraC_binding"/>
    <property type="match status" value="1"/>
</dbReference>
<keyword evidence="3" id="KW-0010">Activator</keyword>
<dbReference type="PANTHER" id="PTHR46796">
    <property type="entry name" value="HTH-TYPE TRANSCRIPTIONAL ACTIVATOR RHAS-RELATED"/>
    <property type="match status" value="1"/>
</dbReference>
<dbReference type="AlphaFoldDB" id="A0A1J5TSG6"/>
<dbReference type="EMBL" id="MLJW01000010">
    <property type="protein sequence ID" value="OIR14966.1"/>
    <property type="molecule type" value="Genomic_DNA"/>
</dbReference>
<keyword evidence="2 6" id="KW-0238">DNA-binding</keyword>
<dbReference type="SUPFAM" id="SSF51215">
    <property type="entry name" value="Regulatory protein AraC"/>
    <property type="match status" value="1"/>
</dbReference>
<dbReference type="SMART" id="SM00342">
    <property type="entry name" value="HTH_ARAC"/>
    <property type="match status" value="1"/>
</dbReference>
<comment type="caution">
    <text evidence="6">The sequence shown here is derived from an EMBL/GenBank/DDBJ whole genome shotgun (WGS) entry which is preliminary data.</text>
</comment>
<evidence type="ECO:0000313" key="6">
    <source>
        <dbReference type="EMBL" id="OIR14966.1"/>
    </source>
</evidence>
<keyword evidence="4" id="KW-0804">Transcription</keyword>
<protein>
    <submittedName>
        <fullName evidence="6">DNA-binding transcriptional regulator AraC</fullName>
    </submittedName>
</protein>
<dbReference type="GO" id="GO:0003700">
    <property type="term" value="F:DNA-binding transcription factor activity"/>
    <property type="evidence" value="ECO:0007669"/>
    <property type="project" value="InterPro"/>
</dbReference>
<dbReference type="PROSITE" id="PS00041">
    <property type="entry name" value="HTH_ARAC_FAMILY_1"/>
    <property type="match status" value="1"/>
</dbReference>
<dbReference type="PROSITE" id="PS01124">
    <property type="entry name" value="HTH_ARAC_FAMILY_2"/>
    <property type="match status" value="1"/>
</dbReference>
<dbReference type="Gene3D" id="1.10.10.60">
    <property type="entry name" value="Homeodomain-like"/>
    <property type="match status" value="2"/>
</dbReference>
<dbReference type="InterPro" id="IPR009057">
    <property type="entry name" value="Homeodomain-like_sf"/>
</dbReference>
<organism evidence="6">
    <name type="scientific">mine drainage metagenome</name>
    <dbReference type="NCBI Taxonomy" id="410659"/>
    <lineage>
        <taxon>unclassified sequences</taxon>
        <taxon>metagenomes</taxon>
        <taxon>ecological metagenomes</taxon>
    </lineage>
</organism>
<dbReference type="InterPro" id="IPR050204">
    <property type="entry name" value="AraC_XylS_family_regulators"/>
</dbReference>
<reference evidence="6" key="1">
    <citation type="submission" date="2016-10" db="EMBL/GenBank/DDBJ databases">
        <title>Sequence of Gallionella enrichment culture.</title>
        <authorList>
            <person name="Poehlein A."/>
            <person name="Muehling M."/>
            <person name="Daniel R."/>
        </authorList>
    </citation>
    <scope>NUCLEOTIDE SEQUENCE</scope>
</reference>
<dbReference type="InterPro" id="IPR018062">
    <property type="entry name" value="HTH_AraC-typ_CS"/>
</dbReference>